<name>A0AAD5UP96_9APHY</name>
<dbReference type="InterPro" id="IPR000014">
    <property type="entry name" value="PAS"/>
</dbReference>
<dbReference type="AlphaFoldDB" id="A0AAD5UP96"/>
<comment type="caution">
    <text evidence="2">The sequence shown here is derived from an EMBL/GenBank/DDBJ whole genome shotgun (WGS) entry which is preliminary data.</text>
</comment>
<evidence type="ECO:0000313" key="3">
    <source>
        <dbReference type="Proteomes" id="UP001212997"/>
    </source>
</evidence>
<dbReference type="SUPFAM" id="SSF55785">
    <property type="entry name" value="PYP-like sensor domain (PAS domain)"/>
    <property type="match status" value="1"/>
</dbReference>
<evidence type="ECO:0000313" key="2">
    <source>
        <dbReference type="EMBL" id="KAJ3473633.1"/>
    </source>
</evidence>
<proteinExistence type="predicted"/>
<feature type="region of interest" description="Disordered" evidence="1">
    <location>
        <begin position="151"/>
        <end position="223"/>
    </location>
</feature>
<reference evidence="2" key="1">
    <citation type="submission" date="2022-07" db="EMBL/GenBank/DDBJ databases">
        <title>Genome Sequence of Physisporinus lineatus.</title>
        <authorList>
            <person name="Buettner E."/>
        </authorList>
    </citation>
    <scope>NUCLEOTIDE SEQUENCE</scope>
    <source>
        <strain evidence="2">VT162</strain>
    </source>
</reference>
<keyword evidence="3" id="KW-1185">Reference proteome</keyword>
<evidence type="ECO:0000256" key="1">
    <source>
        <dbReference type="SAM" id="MobiDB-lite"/>
    </source>
</evidence>
<accession>A0AAD5UP96</accession>
<dbReference type="EMBL" id="JANAWD010001316">
    <property type="protein sequence ID" value="KAJ3473633.1"/>
    <property type="molecule type" value="Genomic_DNA"/>
</dbReference>
<dbReference type="Proteomes" id="UP001212997">
    <property type="component" value="Unassembled WGS sequence"/>
</dbReference>
<protein>
    <submittedName>
        <fullName evidence="2">Uncharacterized protein</fullName>
    </submittedName>
</protein>
<dbReference type="Gene3D" id="3.30.450.20">
    <property type="entry name" value="PAS domain"/>
    <property type="match status" value="1"/>
</dbReference>
<organism evidence="2 3">
    <name type="scientific">Meripilus lineatus</name>
    <dbReference type="NCBI Taxonomy" id="2056292"/>
    <lineage>
        <taxon>Eukaryota</taxon>
        <taxon>Fungi</taxon>
        <taxon>Dikarya</taxon>
        <taxon>Basidiomycota</taxon>
        <taxon>Agaricomycotina</taxon>
        <taxon>Agaricomycetes</taxon>
        <taxon>Polyporales</taxon>
        <taxon>Meripilaceae</taxon>
        <taxon>Meripilus</taxon>
    </lineage>
</organism>
<sequence>MDSNTQHVSFSEHPFPEFTPYPSLIMTNSTPSKSRHRRFHTRRFEPHELIGTPAMNLVHPDEFAQVREMHYHTIRQDKAAVLAYLRMKHKDPCKGYILCSVTRTVCQNVLAGSISFASPGPKAMHNASTAQEVTIITPSAKDFEFRRWNDPNPMPPCLVGETDSESDSDHTPPPPDTSSPIRFAPSPNNPSEPSSSSIVSPNDARSSTVPTTVFSSPPPSWAAVSSISWQSGMKNWSEVGSPLSRDGV</sequence>
<dbReference type="CDD" id="cd00130">
    <property type="entry name" value="PAS"/>
    <property type="match status" value="1"/>
</dbReference>
<feature type="compositionally biased region" description="Low complexity" evidence="1">
    <location>
        <begin position="185"/>
        <end position="223"/>
    </location>
</feature>
<dbReference type="InterPro" id="IPR035965">
    <property type="entry name" value="PAS-like_dom_sf"/>
</dbReference>
<gene>
    <name evidence="2" type="ORF">NLI96_g12903</name>
</gene>